<comment type="caution">
    <text evidence="3">The sequence shown here is derived from an EMBL/GenBank/DDBJ whole genome shotgun (WGS) entry which is preliminary data.</text>
</comment>
<name>A0A4R2RAV7_9BACL</name>
<accession>A0A4R2RAV7</accession>
<reference evidence="3 4" key="1">
    <citation type="submission" date="2019-03" db="EMBL/GenBank/DDBJ databases">
        <title>Genomic Encyclopedia of Type Strains, Phase IV (KMG-IV): sequencing the most valuable type-strain genomes for metagenomic binning, comparative biology and taxonomic classification.</title>
        <authorList>
            <person name="Goeker M."/>
        </authorList>
    </citation>
    <scope>NUCLEOTIDE SEQUENCE [LARGE SCALE GENOMIC DNA]</scope>
    <source>
        <strain evidence="3 4">DSM 46831</strain>
    </source>
</reference>
<feature type="domain" description="Spore protein YkvP N-terminal" evidence="1">
    <location>
        <begin position="247"/>
        <end position="307"/>
    </location>
</feature>
<dbReference type="InterPro" id="IPR055259">
    <property type="entry name" value="YkvP/CgeB_Glyco_trans-like"/>
</dbReference>
<dbReference type="Pfam" id="PF12996">
    <property type="entry name" value="DUF3880"/>
    <property type="match status" value="1"/>
</dbReference>
<keyword evidence="4" id="KW-1185">Reference proteome</keyword>
<proteinExistence type="predicted"/>
<dbReference type="Pfam" id="PF13524">
    <property type="entry name" value="Glyco_trans_1_2"/>
    <property type="match status" value="1"/>
</dbReference>
<dbReference type="Proteomes" id="UP000294746">
    <property type="component" value="Unassembled WGS sequence"/>
</dbReference>
<evidence type="ECO:0000259" key="1">
    <source>
        <dbReference type="Pfam" id="PF12996"/>
    </source>
</evidence>
<dbReference type="InterPro" id="IPR024542">
    <property type="entry name" value="YkvP_N"/>
</dbReference>
<dbReference type="SUPFAM" id="SSF53756">
    <property type="entry name" value="UDP-Glycosyltransferase/glycogen phosphorylase"/>
    <property type="match status" value="1"/>
</dbReference>
<evidence type="ECO:0000313" key="3">
    <source>
        <dbReference type="EMBL" id="TCP60440.1"/>
    </source>
</evidence>
<sequence length="473" mass="55181">MSIRVRRTGSYRLSNLKQSISIKALRIYIKHIEQQNRLFDKNGDHANRNHFMKKVIGQKNQGVAAYKISISFRKHEIKEYKFHVKKIVREMMDKYEQKNKTQLDWIGAFSEGKHLCCNIVIRGRNQSDKPVSIKKKNIEQMEYDAKQAKESLYQNKRILFVNTGIVFPYLPIEQSITKTLDIITPHSLAINQGDDVLQVVHEFKPDLVIVLLGHNGYLAQKISLIRNLGIKTALWATDDPYFIDVSKEVAAYYDYVFTIDTGCIGFYRNIGCQNVFHLPLATDPEVFRPMDVTSSYRSDICFVGSLYGARRTAFFNSISSYLLTKNVLLVGLYWDQIQNYSLLQDKIRLGWTPGEEAARYYNGAKIVINLHREHNENLNHFQVPALSINNRTFEIASCGSFQLTDIRPDLNEFYKPGLEIETFKHPDDFINKIEYYLKNEQEMNKIKINTLRRTLRENTYEKRLRQLLDICFS</sequence>
<organism evidence="3 4">
    <name type="scientific">Baia soyae</name>
    <dbReference type="NCBI Taxonomy" id="1544746"/>
    <lineage>
        <taxon>Bacteria</taxon>
        <taxon>Bacillati</taxon>
        <taxon>Bacillota</taxon>
        <taxon>Bacilli</taxon>
        <taxon>Bacillales</taxon>
        <taxon>Thermoactinomycetaceae</taxon>
        <taxon>Baia</taxon>
    </lineage>
</organism>
<evidence type="ECO:0000259" key="2">
    <source>
        <dbReference type="Pfam" id="PF13524"/>
    </source>
</evidence>
<protein>
    <submittedName>
        <fullName evidence="3">Spore maturation protein CgeB</fullName>
    </submittedName>
</protein>
<evidence type="ECO:0000313" key="4">
    <source>
        <dbReference type="Proteomes" id="UP000294746"/>
    </source>
</evidence>
<gene>
    <name evidence="3" type="ORF">EDD57_1753</name>
</gene>
<feature type="domain" description="Spore protein YkvP/CgeB glycosyl transferase-like" evidence="2">
    <location>
        <begin position="326"/>
        <end position="469"/>
    </location>
</feature>
<dbReference type="RefSeq" id="WP_165873852.1">
    <property type="nucleotide sequence ID" value="NZ_SLXV01000075.1"/>
</dbReference>
<dbReference type="AlphaFoldDB" id="A0A4R2RAV7"/>
<dbReference type="EMBL" id="SLXV01000075">
    <property type="protein sequence ID" value="TCP60440.1"/>
    <property type="molecule type" value="Genomic_DNA"/>
</dbReference>